<feature type="domain" description="HTH lacI-type" evidence="4">
    <location>
        <begin position="52"/>
        <end position="106"/>
    </location>
</feature>
<comment type="caution">
    <text evidence="5">The sequence shown here is derived from an EMBL/GenBank/DDBJ whole genome shotgun (WGS) entry which is preliminary data.</text>
</comment>
<evidence type="ECO:0000313" key="5">
    <source>
        <dbReference type="EMBL" id="NIK61482.1"/>
    </source>
</evidence>
<dbReference type="CDD" id="cd01574">
    <property type="entry name" value="PBP1_LacI"/>
    <property type="match status" value="1"/>
</dbReference>
<dbReference type="SUPFAM" id="SSF53822">
    <property type="entry name" value="Periplasmic binding protein-like I"/>
    <property type="match status" value="1"/>
</dbReference>
<dbReference type="RefSeq" id="WP_202891420.1">
    <property type="nucleotide sequence ID" value="NZ_JAASRO010000001.1"/>
</dbReference>
<dbReference type="PANTHER" id="PTHR30146">
    <property type="entry name" value="LACI-RELATED TRANSCRIPTIONAL REPRESSOR"/>
    <property type="match status" value="1"/>
</dbReference>
<gene>
    <name evidence="5" type="ORF">BJY22_007199</name>
</gene>
<sequence>MRTQKMQRRTLEFHHSDGTVVCSDPSGRLGHVYDALMVDAGARNGGASRRTPSMNDVAAAAGVSHQTVSRVLNGSELVREATRARVLAAIAELGYRRNNAARMLVTKKSHRIGMISAHLALHGPSMIAVSVQAAGHEAGYEVSLVAVEDFSATSLGGAVDRLLDEAVEAIVVAVAHRDALSQALALELPVPLVVVQGVRPGQPMAAGIDQEAGARLAVEHLLELGHRQVAHVSGPLEWIEAGQRRDGWRQAHAQRNLLPGPELLGDWSPKSGYEAGLRIARDRDVTAVFVANDAMALGVLHALHEQGREIPGEVSVVGFDNSLETPYLWPALTTVNQEFSLLGHRAVDLTLRALGGEAEPTVDLVRPTLVVRDSTAAPAAPR</sequence>
<dbReference type="Gene3D" id="3.40.50.2300">
    <property type="match status" value="2"/>
</dbReference>
<evidence type="ECO:0000256" key="1">
    <source>
        <dbReference type="ARBA" id="ARBA00023015"/>
    </source>
</evidence>
<evidence type="ECO:0000256" key="2">
    <source>
        <dbReference type="ARBA" id="ARBA00023125"/>
    </source>
</evidence>
<keyword evidence="6" id="KW-1185">Reference proteome</keyword>
<dbReference type="AlphaFoldDB" id="A0A7X5VHV1"/>
<reference evidence="5 6" key="1">
    <citation type="submission" date="2020-03" db="EMBL/GenBank/DDBJ databases">
        <title>Sequencing the genomes of 1000 actinobacteria strains.</title>
        <authorList>
            <person name="Klenk H.-P."/>
        </authorList>
    </citation>
    <scope>NUCLEOTIDE SEQUENCE [LARGE SCALE GENOMIC DNA]</scope>
    <source>
        <strain evidence="5 6">DSM 45490</strain>
    </source>
</reference>
<dbReference type="SUPFAM" id="SSF47413">
    <property type="entry name" value="lambda repressor-like DNA-binding domains"/>
    <property type="match status" value="1"/>
</dbReference>
<dbReference type="InterPro" id="IPR000843">
    <property type="entry name" value="HTH_LacI"/>
</dbReference>
<dbReference type="Pfam" id="PF00356">
    <property type="entry name" value="LacI"/>
    <property type="match status" value="1"/>
</dbReference>
<dbReference type="GO" id="GO:0003700">
    <property type="term" value="F:DNA-binding transcription factor activity"/>
    <property type="evidence" value="ECO:0007669"/>
    <property type="project" value="TreeGrafter"/>
</dbReference>
<dbReference type="Proteomes" id="UP000555407">
    <property type="component" value="Unassembled WGS sequence"/>
</dbReference>
<dbReference type="CDD" id="cd01392">
    <property type="entry name" value="HTH_LacI"/>
    <property type="match status" value="1"/>
</dbReference>
<evidence type="ECO:0000259" key="4">
    <source>
        <dbReference type="PROSITE" id="PS50932"/>
    </source>
</evidence>
<dbReference type="EMBL" id="JAASRO010000001">
    <property type="protein sequence ID" value="NIK61482.1"/>
    <property type="molecule type" value="Genomic_DNA"/>
</dbReference>
<accession>A0A7X5VHV1</accession>
<keyword evidence="3" id="KW-0804">Transcription</keyword>
<dbReference type="PROSITE" id="PS50932">
    <property type="entry name" value="HTH_LACI_2"/>
    <property type="match status" value="1"/>
</dbReference>
<protein>
    <submittedName>
        <fullName evidence="5">DNA-binding LacI/PurR family transcriptional regulator</fullName>
    </submittedName>
</protein>
<keyword evidence="1" id="KW-0805">Transcription regulation</keyword>
<evidence type="ECO:0000256" key="3">
    <source>
        <dbReference type="ARBA" id="ARBA00023163"/>
    </source>
</evidence>
<name>A0A7X5VHV1_9ACTN</name>
<dbReference type="SMART" id="SM00354">
    <property type="entry name" value="HTH_LACI"/>
    <property type="match status" value="1"/>
</dbReference>
<proteinExistence type="predicted"/>
<dbReference type="InterPro" id="IPR046335">
    <property type="entry name" value="LacI/GalR-like_sensor"/>
</dbReference>
<dbReference type="PANTHER" id="PTHR30146:SF109">
    <property type="entry name" value="HTH-TYPE TRANSCRIPTIONAL REGULATOR GALS"/>
    <property type="match status" value="1"/>
</dbReference>
<dbReference type="Gene3D" id="1.10.260.40">
    <property type="entry name" value="lambda repressor-like DNA-binding domains"/>
    <property type="match status" value="1"/>
</dbReference>
<evidence type="ECO:0000313" key="6">
    <source>
        <dbReference type="Proteomes" id="UP000555407"/>
    </source>
</evidence>
<organism evidence="5 6">
    <name type="scientific">Kribbella shirazensis</name>
    <dbReference type="NCBI Taxonomy" id="1105143"/>
    <lineage>
        <taxon>Bacteria</taxon>
        <taxon>Bacillati</taxon>
        <taxon>Actinomycetota</taxon>
        <taxon>Actinomycetes</taxon>
        <taxon>Propionibacteriales</taxon>
        <taxon>Kribbellaceae</taxon>
        <taxon>Kribbella</taxon>
    </lineage>
</organism>
<dbReference type="GO" id="GO:0000976">
    <property type="term" value="F:transcription cis-regulatory region binding"/>
    <property type="evidence" value="ECO:0007669"/>
    <property type="project" value="TreeGrafter"/>
</dbReference>
<dbReference type="InterPro" id="IPR028082">
    <property type="entry name" value="Peripla_BP_I"/>
</dbReference>
<dbReference type="InterPro" id="IPR010982">
    <property type="entry name" value="Lambda_DNA-bd_dom_sf"/>
</dbReference>
<dbReference type="PROSITE" id="PS00356">
    <property type="entry name" value="HTH_LACI_1"/>
    <property type="match status" value="1"/>
</dbReference>
<keyword evidence="2 5" id="KW-0238">DNA-binding</keyword>
<dbReference type="Pfam" id="PF13377">
    <property type="entry name" value="Peripla_BP_3"/>
    <property type="match status" value="1"/>
</dbReference>